<keyword evidence="7" id="KW-1185">Reference proteome</keyword>
<evidence type="ECO:0000256" key="4">
    <source>
        <dbReference type="ARBA" id="ARBA00022683"/>
    </source>
</evidence>
<name>A0ABP9UNC2_9BACT</name>
<comment type="caution">
    <text evidence="6">The sequence shown here is derived from an EMBL/GenBank/DDBJ whole genome shotgun (WGS) entry which is preliminary data.</text>
</comment>
<accession>A0ABP9UNC2</accession>
<organism evidence="6 7">
    <name type="scientific">Haloferula sargassicola</name>
    <dbReference type="NCBI Taxonomy" id="490096"/>
    <lineage>
        <taxon>Bacteria</taxon>
        <taxon>Pseudomonadati</taxon>
        <taxon>Verrucomicrobiota</taxon>
        <taxon>Verrucomicrobiia</taxon>
        <taxon>Verrucomicrobiales</taxon>
        <taxon>Verrucomicrobiaceae</taxon>
        <taxon>Haloferula</taxon>
    </lineage>
</organism>
<dbReference type="InterPro" id="IPR050399">
    <property type="entry name" value="HPr"/>
</dbReference>
<sequence>MKRARITIPWKEGLHLRPAALLVRSARAFQSSISLKMGERMADARSIIAIMLLSASFGTTVELEASGSDEDAAIEALTAVFTPETPPSRRS</sequence>
<dbReference type="Pfam" id="PF00381">
    <property type="entry name" value="PTS-HPr"/>
    <property type="match status" value="1"/>
</dbReference>
<dbReference type="InterPro" id="IPR000032">
    <property type="entry name" value="HPr-like"/>
</dbReference>
<proteinExistence type="inferred from homology"/>
<keyword evidence="4" id="KW-0598">Phosphotransferase system</keyword>
<comment type="subcellular location">
    <subcellularLocation>
        <location evidence="1">Cytoplasm</location>
    </subcellularLocation>
</comment>
<evidence type="ECO:0000256" key="3">
    <source>
        <dbReference type="ARBA" id="ARBA00022490"/>
    </source>
</evidence>
<dbReference type="RefSeq" id="WP_353567199.1">
    <property type="nucleotide sequence ID" value="NZ_BAABRI010000011.1"/>
</dbReference>
<dbReference type="PROSITE" id="PS51350">
    <property type="entry name" value="PTS_HPR_DOM"/>
    <property type="match status" value="1"/>
</dbReference>
<dbReference type="NCBIfam" id="TIGR01003">
    <property type="entry name" value="PTS_HPr_family"/>
    <property type="match status" value="1"/>
</dbReference>
<dbReference type="PRINTS" id="PR00107">
    <property type="entry name" value="PHOSPHOCPHPR"/>
</dbReference>
<dbReference type="InterPro" id="IPR035895">
    <property type="entry name" value="HPr-like_sf"/>
</dbReference>
<feature type="domain" description="HPr" evidence="5">
    <location>
        <begin position="1"/>
        <end position="91"/>
    </location>
</feature>
<dbReference type="Gene3D" id="3.30.1340.10">
    <property type="entry name" value="HPr-like"/>
    <property type="match status" value="1"/>
</dbReference>
<dbReference type="Proteomes" id="UP001476282">
    <property type="component" value="Unassembled WGS sequence"/>
</dbReference>
<reference evidence="6 7" key="1">
    <citation type="submission" date="2024-02" db="EMBL/GenBank/DDBJ databases">
        <title>Haloferula sargassicola NBRC 104335.</title>
        <authorList>
            <person name="Ichikawa N."/>
            <person name="Katano-Makiyama Y."/>
            <person name="Hidaka K."/>
        </authorList>
    </citation>
    <scope>NUCLEOTIDE SEQUENCE [LARGE SCALE GENOMIC DNA]</scope>
    <source>
        <strain evidence="6 7">NBRC 104335</strain>
    </source>
</reference>
<dbReference type="PANTHER" id="PTHR33705:SF2">
    <property type="entry name" value="PHOSPHOCARRIER PROTEIN NPR"/>
    <property type="match status" value="1"/>
</dbReference>
<evidence type="ECO:0000313" key="7">
    <source>
        <dbReference type="Proteomes" id="UP001476282"/>
    </source>
</evidence>
<protein>
    <submittedName>
        <fullName evidence="6">HPr-like protein Crh</fullName>
    </submittedName>
</protein>
<evidence type="ECO:0000259" key="5">
    <source>
        <dbReference type="PROSITE" id="PS51350"/>
    </source>
</evidence>
<dbReference type="SUPFAM" id="SSF55594">
    <property type="entry name" value="HPr-like"/>
    <property type="match status" value="1"/>
</dbReference>
<dbReference type="CDD" id="cd00367">
    <property type="entry name" value="PTS-HPr_like"/>
    <property type="match status" value="1"/>
</dbReference>
<evidence type="ECO:0000313" key="6">
    <source>
        <dbReference type="EMBL" id="GAA5483075.1"/>
    </source>
</evidence>
<evidence type="ECO:0000256" key="1">
    <source>
        <dbReference type="ARBA" id="ARBA00004496"/>
    </source>
</evidence>
<gene>
    <name evidence="6" type="primary">crh_2</name>
    <name evidence="6" type="ORF">Hsar01_02302</name>
</gene>
<dbReference type="EMBL" id="BAABRI010000011">
    <property type="protein sequence ID" value="GAA5483075.1"/>
    <property type="molecule type" value="Genomic_DNA"/>
</dbReference>
<dbReference type="PANTHER" id="PTHR33705">
    <property type="entry name" value="PHOSPHOCARRIER PROTEIN HPR"/>
    <property type="match status" value="1"/>
</dbReference>
<comment type="similarity">
    <text evidence="2">Belongs to the HPr family.</text>
</comment>
<evidence type="ECO:0000256" key="2">
    <source>
        <dbReference type="ARBA" id="ARBA00010736"/>
    </source>
</evidence>
<keyword evidence="3" id="KW-0963">Cytoplasm</keyword>